<organism evidence="1">
    <name type="scientific">Pantoea sp. BJ2</name>
    <dbReference type="NCBI Taxonomy" id="3141322"/>
    <lineage>
        <taxon>Bacteria</taxon>
        <taxon>Pseudomonadati</taxon>
        <taxon>Pseudomonadota</taxon>
        <taxon>Gammaproteobacteria</taxon>
        <taxon>Enterobacterales</taxon>
        <taxon>Erwiniaceae</taxon>
        <taxon>Pantoea</taxon>
    </lineage>
</organism>
<geneLocation type="plasmid" evidence="1">
    <name>plasmindB</name>
</geneLocation>
<proteinExistence type="predicted"/>
<sequence>MIILLSGEGPTDLGTCVNGQGLCRVPDFQYGPMTLLVDKELEAHNYYSPLETSDESYIFISKPRLTDLMDEKSGRNVAFRGKKQTTRDRGYFFDNAWMLGEEALRLATEHDSPVIAVLFRDCDGNNQSGQQLWQTKIQSIRDGFERSGLCERGIAMVPRPKSEAWLLCAIRNNYQHCARLEDTLPGNDDAPNSAKQQLDEAMGNASSRLEQVLWINENGFDGAAVAGEMESYRSFSLDMQRALRSL</sequence>
<accession>A0AAU7U3N6</accession>
<dbReference type="EMBL" id="CP158294">
    <property type="protein sequence ID" value="XBV47472.1"/>
    <property type="molecule type" value="Genomic_DNA"/>
</dbReference>
<keyword evidence="1" id="KW-0614">Plasmid</keyword>
<evidence type="ECO:0000313" key="1">
    <source>
        <dbReference type="EMBL" id="XBV47472.1"/>
    </source>
</evidence>
<reference evidence="1" key="1">
    <citation type="submission" date="2024-06" db="EMBL/GenBank/DDBJ databases">
        <title>Multiomics insights into the TNT degradation mechanism by Pantoea sp. BJ2 isolated from an ammunition destruction site.</title>
        <authorList>
            <person name="Luo J."/>
        </authorList>
    </citation>
    <scope>NUCLEOTIDE SEQUENCE</scope>
    <source>
        <strain evidence="1">BJ2</strain>
        <plasmid evidence="1">plasmindB</plasmid>
    </source>
</reference>
<gene>
    <name evidence="1" type="ORF">AAF463_24390</name>
</gene>
<dbReference type="RefSeq" id="WP_350262498.1">
    <property type="nucleotide sequence ID" value="NZ_CP158294.1"/>
</dbReference>
<name>A0AAU7U3N6_9GAMM</name>
<protein>
    <submittedName>
        <fullName evidence="1">Uncharacterized protein</fullName>
    </submittedName>
</protein>
<dbReference type="AlphaFoldDB" id="A0AAU7U3N6"/>